<evidence type="ECO:0000256" key="2">
    <source>
        <dbReference type="SAM" id="Coils"/>
    </source>
</evidence>
<evidence type="ECO:0000256" key="4">
    <source>
        <dbReference type="SAM" id="SignalP"/>
    </source>
</evidence>
<gene>
    <name evidence="5" type="ORF">ALFOR1_20055</name>
</gene>
<dbReference type="PANTHER" id="PTHR30469:SF12">
    <property type="entry name" value="MULTIDRUG RESISTANCE PROTEIN MDTA"/>
    <property type="match status" value="1"/>
</dbReference>
<organism evidence="5 6">
    <name type="scientific">Alteromonas macleodii</name>
    <name type="common">Pseudoalteromonas macleodii</name>
    <dbReference type="NCBI Taxonomy" id="28108"/>
    <lineage>
        <taxon>Bacteria</taxon>
        <taxon>Pseudomonadati</taxon>
        <taxon>Pseudomonadota</taxon>
        <taxon>Gammaproteobacteria</taxon>
        <taxon>Alteromonadales</taxon>
        <taxon>Alteromonadaceae</taxon>
        <taxon>Alteromonas/Salinimonas group</taxon>
        <taxon>Alteromonas</taxon>
    </lineage>
</organism>
<evidence type="ECO:0000256" key="3">
    <source>
        <dbReference type="SAM" id="MobiDB-lite"/>
    </source>
</evidence>
<feature type="compositionally biased region" description="Basic and acidic residues" evidence="3">
    <location>
        <begin position="80"/>
        <end position="89"/>
    </location>
</feature>
<feature type="region of interest" description="Disordered" evidence="3">
    <location>
        <begin position="30"/>
        <end position="113"/>
    </location>
</feature>
<name>A0A6T9XV99_ALTMA</name>
<feature type="signal peptide" evidence="4">
    <location>
        <begin position="1"/>
        <end position="19"/>
    </location>
</feature>
<keyword evidence="4" id="KW-0732">Signal</keyword>
<keyword evidence="2" id="KW-0175">Coiled coil</keyword>
<dbReference type="GO" id="GO:1990281">
    <property type="term" value="C:efflux pump complex"/>
    <property type="evidence" value="ECO:0007669"/>
    <property type="project" value="TreeGrafter"/>
</dbReference>
<feature type="chain" id="PRO_5029806133" evidence="4">
    <location>
        <begin position="20"/>
        <end position="500"/>
    </location>
</feature>
<proteinExistence type="inferred from homology"/>
<protein>
    <submittedName>
        <fullName evidence="5">RND family efflux transporter, MFP subunit</fullName>
    </submittedName>
</protein>
<dbReference type="AlphaFoldDB" id="A0A6T9XV99"/>
<reference evidence="5 6" key="1">
    <citation type="submission" date="2020-06" db="EMBL/GenBank/DDBJ databases">
        <authorList>
            <person name="Duchaud E."/>
        </authorList>
    </citation>
    <scope>NUCLEOTIDE SEQUENCE [LARGE SCALE GENOMIC DNA]</scope>
    <source>
        <strain evidence="5">Alteromonas fortis</strain>
    </source>
</reference>
<dbReference type="EMBL" id="LR812090">
    <property type="protein sequence ID" value="CAB9492623.1"/>
    <property type="molecule type" value="Genomic_DNA"/>
</dbReference>
<evidence type="ECO:0000313" key="5">
    <source>
        <dbReference type="EMBL" id="CAB9492623.1"/>
    </source>
</evidence>
<comment type="similarity">
    <text evidence="1">Belongs to the membrane fusion protein (MFP) (TC 8.A.1) family.</text>
</comment>
<dbReference type="SUPFAM" id="SSF111369">
    <property type="entry name" value="HlyD-like secretion proteins"/>
    <property type="match status" value="1"/>
</dbReference>
<dbReference type="GO" id="GO:0015562">
    <property type="term" value="F:efflux transmembrane transporter activity"/>
    <property type="evidence" value="ECO:0007669"/>
    <property type="project" value="TreeGrafter"/>
</dbReference>
<evidence type="ECO:0000256" key="1">
    <source>
        <dbReference type="ARBA" id="ARBA00009477"/>
    </source>
</evidence>
<dbReference type="RefSeq" id="WP_179982297.1">
    <property type="nucleotide sequence ID" value="NZ_LR812090.1"/>
</dbReference>
<dbReference type="NCBIfam" id="TIGR01730">
    <property type="entry name" value="RND_mfp"/>
    <property type="match status" value="1"/>
</dbReference>
<dbReference type="Gene3D" id="2.40.30.170">
    <property type="match status" value="1"/>
</dbReference>
<evidence type="ECO:0000313" key="6">
    <source>
        <dbReference type="Proteomes" id="UP000509458"/>
    </source>
</evidence>
<dbReference type="InterPro" id="IPR006143">
    <property type="entry name" value="RND_pump_MFP"/>
</dbReference>
<dbReference type="PANTHER" id="PTHR30469">
    <property type="entry name" value="MULTIDRUG RESISTANCE PROTEIN MDTA"/>
    <property type="match status" value="1"/>
</dbReference>
<dbReference type="Gene3D" id="1.10.287.470">
    <property type="entry name" value="Helix hairpin bin"/>
    <property type="match status" value="1"/>
</dbReference>
<feature type="coiled-coil region" evidence="2">
    <location>
        <begin position="238"/>
        <end position="265"/>
    </location>
</feature>
<sequence length="500" mass="53568">MRNKRIIVTLIAAASIALAVMYTMMNMGAQHPGARSQGAPKSAPPSSQLPDDAEQLKGGVAATRPTRGERPPEGELAESAMRRPPRESETEVANEAGERLSADSTTYRTQKDEQSVDSQLAQVGVINVTIDNYRAKVKGYGQVVPQDSLSLVAQVSGQVTHVSPAFKTGALVKSDTILARIDDTSYQQALASANATYQAAVVSLEEERLQGAQAKDEWTRSGLGGEPLSALVLRKPQLEAAQATLDEAEQTVNSAKRDLAFTALRSPFNAVVVSRDIALGSFVQAGSAVATLYSTDVAEIAIGLSPSQWTQLPSVSGAQLSNDTPLNWSVTLTDTTTGNKWNANIVRAEWHQSDTTRQRNAIAVIENPLDQATPLLFGSFVQAEIEGRQLENVWKLPASAISQKQEVWLVMPATGQLAKFTPSVLFESDGYAYITPPKASDIKGNIASESWGNAGSEAEREPESEVRQAMVVARPLNSYLINTKVKPVVEGQTGGQANDQ</sequence>
<dbReference type="Proteomes" id="UP000509458">
    <property type="component" value="Chromosome"/>
</dbReference>
<dbReference type="Gene3D" id="2.40.50.100">
    <property type="match status" value="1"/>
</dbReference>
<accession>A0A6T9XV99</accession>